<dbReference type="InterPro" id="IPR049945">
    <property type="entry name" value="AAA_22"/>
</dbReference>
<dbReference type="PANTHER" id="PTHR35894">
    <property type="entry name" value="GENERAL SECRETION PATHWAY PROTEIN A-RELATED"/>
    <property type="match status" value="1"/>
</dbReference>
<name>A0ABU4UBS6_9GAMM</name>
<dbReference type="EMBL" id="JAXARY010000004">
    <property type="protein sequence ID" value="MDX8126907.1"/>
    <property type="molecule type" value="Genomic_DNA"/>
</dbReference>
<dbReference type="Pfam" id="PF13401">
    <property type="entry name" value="AAA_22"/>
    <property type="match status" value="1"/>
</dbReference>
<organism evidence="2 3">
    <name type="scientific">Methylomonas defluvii</name>
    <dbReference type="NCBI Taxonomy" id="3045149"/>
    <lineage>
        <taxon>Bacteria</taxon>
        <taxon>Pseudomonadati</taxon>
        <taxon>Pseudomonadota</taxon>
        <taxon>Gammaproteobacteria</taxon>
        <taxon>Methylococcales</taxon>
        <taxon>Methylococcaceae</taxon>
        <taxon>Methylomonas</taxon>
    </lineage>
</organism>
<proteinExistence type="predicted"/>
<gene>
    <name evidence="2" type="ORF">QLH52_06405</name>
</gene>
<dbReference type="RefSeq" id="WP_319960968.1">
    <property type="nucleotide sequence ID" value="NZ_JAXARY010000004.1"/>
</dbReference>
<protein>
    <submittedName>
        <fullName evidence="2">AAA family ATPase</fullName>
    </submittedName>
</protein>
<sequence>MYGEMMQYYGLVKDLDKADYFETEAFKSVLHSLEAAVMSGGIITLTGIVGVGKTRVIRHFQEGLKKNNQVVVAKSLATDKRRVNINTLYAALFADLPTPKDFKVPTQAEIRERKLQELIRKINKPIAFFIDGAHDLHWRTLIALKQLIETIEDAKGILTIIMVGHPKLGNDLNKPTMEEIGARAKLFSLDSWGQQKQKYIEWVLTHCSKPKTAVHDIVTPDAINLLAERLITPLQICHYLTLALIKGATTGTKPVDVEIVETILSPDLNTLEPKLARHGYNTTALCEHLNARRGEIKAYFNGQLPAARAEDFNKEIHKLGIL</sequence>
<evidence type="ECO:0000313" key="2">
    <source>
        <dbReference type="EMBL" id="MDX8126907.1"/>
    </source>
</evidence>
<evidence type="ECO:0000313" key="3">
    <source>
        <dbReference type="Proteomes" id="UP001284537"/>
    </source>
</evidence>
<feature type="domain" description="ORC1/DEAH AAA+ ATPase" evidence="1">
    <location>
        <begin position="39"/>
        <end position="168"/>
    </location>
</feature>
<reference evidence="2 3" key="1">
    <citation type="submission" date="2023-11" db="EMBL/GenBank/DDBJ databases">
        <authorList>
            <person name="Ouyang M.-Y."/>
        </authorList>
    </citation>
    <scope>NUCLEOTIDE SEQUENCE [LARGE SCALE GENOMIC DNA]</scope>
    <source>
        <strain evidence="2 3">OY6</strain>
    </source>
</reference>
<dbReference type="Gene3D" id="3.40.50.300">
    <property type="entry name" value="P-loop containing nucleotide triphosphate hydrolases"/>
    <property type="match status" value="1"/>
</dbReference>
<evidence type="ECO:0000259" key="1">
    <source>
        <dbReference type="Pfam" id="PF13401"/>
    </source>
</evidence>
<dbReference type="SUPFAM" id="SSF52540">
    <property type="entry name" value="P-loop containing nucleoside triphosphate hydrolases"/>
    <property type="match status" value="1"/>
</dbReference>
<accession>A0ABU4UBS6</accession>
<dbReference type="PANTHER" id="PTHR35894:SF1">
    <property type="entry name" value="PHOSPHORIBULOKINASE _ URIDINE KINASE FAMILY"/>
    <property type="match status" value="1"/>
</dbReference>
<comment type="caution">
    <text evidence="2">The sequence shown here is derived from an EMBL/GenBank/DDBJ whole genome shotgun (WGS) entry which is preliminary data.</text>
</comment>
<dbReference type="InterPro" id="IPR027417">
    <property type="entry name" value="P-loop_NTPase"/>
</dbReference>
<dbReference type="InterPro" id="IPR052026">
    <property type="entry name" value="ExeA_AAA_ATPase_DNA-bind"/>
</dbReference>
<keyword evidence="3" id="KW-1185">Reference proteome</keyword>
<dbReference type="Proteomes" id="UP001284537">
    <property type="component" value="Unassembled WGS sequence"/>
</dbReference>